<evidence type="ECO:0000256" key="3">
    <source>
        <dbReference type="ARBA" id="ARBA00013773"/>
    </source>
</evidence>
<dbReference type="PANTHER" id="PTHR38604:SF1">
    <property type="entry name" value="PERIPLASMIC NITRATE REDUCTASE, ELECTRON TRANSFER SUBUNIT"/>
    <property type="match status" value="1"/>
</dbReference>
<keyword evidence="9" id="KW-0249">Electron transport</keyword>
<feature type="binding site" description="axial binding residue" evidence="13">
    <location>
        <position position="96"/>
    </location>
    <ligand>
        <name>heme c</name>
        <dbReference type="ChEBI" id="CHEBI:61717"/>
        <label>1</label>
    </ligand>
    <ligandPart>
        <name>Fe</name>
        <dbReference type="ChEBI" id="CHEBI:18248"/>
    </ligandPart>
</feature>
<reference evidence="15 16" key="1">
    <citation type="submission" date="2018-10" db="EMBL/GenBank/DDBJ databases">
        <title>Genomic Encyclopedia of Archaeal and Bacterial Type Strains, Phase II (KMG-II): from individual species to whole genera.</title>
        <authorList>
            <person name="Goeker M."/>
        </authorList>
    </citation>
    <scope>NUCLEOTIDE SEQUENCE [LARGE SCALE GENOMIC DNA]</scope>
    <source>
        <strain evidence="15 16">DSM 16510</strain>
    </source>
</reference>
<protein>
    <recommendedName>
        <fullName evidence="3">Periplasmic nitrate reductase, electron transfer subunit</fullName>
    </recommendedName>
    <alternativeName>
        <fullName evidence="11">Diheme cytochrome c NapB</fullName>
    </alternativeName>
</protein>
<feature type="binding site" description="axial binding residue" evidence="13">
    <location>
        <position position="141"/>
    </location>
    <ligand>
        <name>heme c</name>
        <dbReference type="ChEBI" id="CHEBI:61717"/>
        <label>2</label>
    </ligand>
    <ligandPart>
        <name>Fe</name>
        <dbReference type="ChEBI" id="CHEBI:18248"/>
    </ligandPart>
</feature>
<proteinExistence type="inferred from homology"/>
<dbReference type="InterPro" id="IPR005591">
    <property type="entry name" value="NapB"/>
</dbReference>
<evidence type="ECO:0000256" key="8">
    <source>
        <dbReference type="ARBA" id="ARBA00022764"/>
    </source>
</evidence>
<dbReference type="Gene3D" id="1.10.1130.10">
    <property type="entry name" value="Flavocytochrome C3, Chain A"/>
    <property type="match status" value="1"/>
</dbReference>
<evidence type="ECO:0000313" key="15">
    <source>
        <dbReference type="EMBL" id="RLJ70822.1"/>
    </source>
</evidence>
<evidence type="ECO:0000256" key="10">
    <source>
        <dbReference type="ARBA" id="ARBA00023004"/>
    </source>
</evidence>
<dbReference type="GO" id="GO:0009061">
    <property type="term" value="P:anaerobic respiration"/>
    <property type="evidence" value="ECO:0007669"/>
    <property type="project" value="InterPro"/>
</dbReference>
<evidence type="ECO:0000256" key="13">
    <source>
        <dbReference type="PIRSR" id="PIRSR006105-2"/>
    </source>
</evidence>
<dbReference type="Proteomes" id="UP000267841">
    <property type="component" value="Unassembled WGS sequence"/>
</dbReference>
<dbReference type="EMBL" id="RCCJ01000001">
    <property type="protein sequence ID" value="RLJ70822.1"/>
    <property type="molecule type" value="Genomic_DNA"/>
</dbReference>
<keyword evidence="7 14" id="KW-0732">Signal</keyword>
<dbReference type="GO" id="GO:0046872">
    <property type="term" value="F:metal ion binding"/>
    <property type="evidence" value="ECO:0007669"/>
    <property type="project" value="UniProtKB-KW"/>
</dbReference>
<organism evidence="15 16">
    <name type="scientific">Hydrogenivirga caldilitoris</name>
    <dbReference type="NCBI Taxonomy" id="246264"/>
    <lineage>
        <taxon>Bacteria</taxon>
        <taxon>Pseudomonadati</taxon>
        <taxon>Aquificota</taxon>
        <taxon>Aquificia</taxon>
        <taxon>Aquificales</taxon>
        <taxon>Aquificaceae</taxon>
        <taxon>Hydrogenivirga</taxon>
    </lineage>
</organism>
<evidence type="ECO:0000256" key="1">
    <source>
        <dbReference type="ARBA" id="ARBA00004418"/>
    </source>
</evidence>
<feature type="signal peptide" evidence="14">
    <location>
        <begin position="1"/>
        <end position="24"/>
    </location>
</feature>
<comment type="caution">
    <text evidence="15">The sequence shown here is derived from an EMBL/GenBank/DDBJ whole genome shotgun (WGS) entry which is preliminary data.</text>
</comment>
<dbReference type="RefSeq" id="WP_121011154.1">
    <property type="nucleotide sequence ID" value="NZ_RCCJ01000001.1"/>
</dbReference>
<evidence type="ECO:0000256" key="6">
    <source>
        <dbReference type="ARBA" id="ARBA00022723"/>
    </source>
</evidence>
<keyword evidence="5 12" id="KW-0349">Heme</keyword>
<feature type="binding site" description="covalent" evidence="12">
    <location>
        <position position="137"/>
    </location>
    <ligand>
        <name>heme c</name>
        <dbReference type="ChEBI" id="CHEBI:61717"/>
        <label>2</label>
    </ligand>
</feature>
<accession>A0A497XUJ5</accession>
<evidence type="ECO:0000256" key="7">
    <source>
        <dbReference type="ARBA" id="ARBA00022729"/>
    </source>
</evidence>
<keyword evidence="6 13" id="KW-0479">Metal-binding</keyword>
<dbReference type="PANTHER" id="PTHR38604">
    <property type="entry name" value="PERIPLASMIC NITRATE REDUCTASE, ELECTRON TRANSFER SUBUNIT"/>
    <property type="match status" value="1"/>
</dbReference>
<keyword evidence="10 13" id="KW-0408">Iron</keyword>
<evidence type="ECO:0000256" key="4">
    <source>
        <dbReference type="ARBA" id="ARBA00022448"/>
    </source>
</evidence>
<keyword evidence="4" id="KW-0813">Transport</keyword>
<dbReference type="OrthoDB" id="13290at2"/>
<evidence type="ECO:0000256" key="5">
    <source>
        <dbReference type="ARBA" id="ARBA00022617"/>
    </source>
</evidence>
<dbReference type="AlphaFoldDB" id="A0A497XUJ5"/>
<dbReference type="SUPFAM" id="SSF48695">
    <property type="entry name" value="Multiheme cytochromes"/>
    <property type="match status" value="1"/>
</dbReference>
<evidence type="ECO:0000256" key="14">
    <source>
        <dbReference type="SAM" id="SignalP"/>
    </source>
</evidence>
<dbReference type="PIRSF" id="PIRSF006105">
    <property type="entry name" value="NapB"/>
    <property type="match status" value="1"/>
</dbReference>
<keyword evidence="8" id="KW-0574">Periplasm</keyword>
<keyword evidence="16" id="KW-1185">Reference proteome</keyword>
<feature type="chain" id="PRO_5019832866" description="Periplasmic nitrate reductase, electron transfer subunit" evidence="14">
    <location>
        <begin position="25"/>
        <end position="179"/>
    </location>
</feature>
<gene>
    <name evidence="15" type="ORF">BCF55_1105</name>
</gene>
<comment type="subcellular location">
    <subcellularLocation>
        <location evidence="1">Periplasm</location>
    </subcellularLocation>
</comment>
<evidence type="ECO:0000256" key="9">
    <source>
        <dbReference type="ARBA" id="ARBA00022982"/>
    </source>
</evidence>
<dbReference type="InterPro" id="IPR036280">
    <property type="entry name" value="Multihaem_cyt_sf"/>
</dbReference>
<feature type="binding site" description="covalent" evidence="12">
    <location>
        <position position="92"/>
    </location>
    <ligand>
        <name>heme c</name>
        <dbReference type="ChEBI" id="CHEBI:61717"/>
        <label>1</label>
    </ligand>
</feature>
<name>A0A497XUJ5_9AQUI</name>
<comment type="similarity">
    <text evidence="2">Belongs to the NapB family.</text>
</comment>
<dbReference type="GO" id="GO:0042597">
    <property type="term" value="C:periplasmic space"/>
    <property type="evidence" value="ECO:0007669"/>
    <property type="project" value="UniProtKB-SubCell"/>
</dbReference>
<feature type="binding site" description="axial binding residue" evidence="13">
    <location>
        <position position="113"/>
    </location>
    <ligand>
        <name>heme c</name>
        <dbReference type="ChEBI" id="CHEBI:61717"/>
        <label>2</label>
    </ligand>
    <ligandPart>
        <name>Fe</name>
        <dbReference type="ChEBI" id="CHEBI:18248"/>
    </ligandPart>
</feature>
<dbReference type="Pfam" id="PF03892">
    <property type="entry name" value="NapB"/>
    <property type="match status" value="1"/>
</dbReference>
<feature type="binding site" description="axial binding residue" evidence="13">
    <location>
        <position position="77"/>
    </location>
    <ligand>
        <name>heme c</name>
        <dbReference type="ChEBI" id="CHEBI:61717"/>
        <label>1</label>
    </ligand>
    <ligandPart>
        <name>Fe</name>
        <dbReference type="ChEBI" id="CHEBI:18248"/>
    </ligandPart>
</feature>
<sequence>MKLSKGLVFASVGASLVFLSVAQAVKEVLSEEELGYRNAPLYTEEAAPPEVQYPTEPPGTGKKFSRAYENAPPQIPHSVEGLVPIKPGQNACLGCHMPDVAKSVGATPMSPTHYKLDLFTKGGKKDELKIDPARYQCVMCHAPQANAKPLVKNVFKPEFRDPQAKERSTLFNRWKEGLP</sequence>
<comment type="PTM">
    <text evidence="12">Binds 2 heme C groups per subunit.</text>
</comment>
<evidence type="ECO:0000256" key="12">
    <source>
        <dbReference type="PIRSR" id="PIRSR006105-1"/>
    </source>
</evidence>
<evidence type="ECO:0000256" key="11">
    <source>
        <dbReference type="ARBA" id="ARBA00031832"/>
    </source>
</evidence>
<feature type="binding site" description="covalent" evidence="12">
    <location>
        <position position="95"/>
    </location>
    <ligand>
        <name>heme c</name>
        <dbReference type="ChEBI" id="CHEBI:61717"/>
        <label>1</label>
    </ligand>
</feature>
<evidence type="ECO:0000256" key="2">
    <source>
        <dbReference type="ARBA" id="ARBA00007368"/>
    </source>
</evidence>
<evidence type="ECO:0000313" key="16">
    <source>
        <dbReference type="Proteomes" id="UP000267841"/>
    </source>
</evidence>
<feature type="binding site" description="covalent" evidence="12">
    <location>
        <position position="140"/>
    </location>
    <ligand>
        <name>heme c</name>
        <dbReference type="ChEBI" id="CHEBI:61717"/>
        <label>2</label>
    </ligand>
</feature>